<dbReference type="InterPro" id="IPR053275">
    <property type="entry name" value="Agnestin_monoxygenase"/>
</dbReference>
<evidence type="ECO:0000313" key="1">
    <source>
        <dbReference type="EMBL" id="PNS18656.1"/>
    </source>
</evidence>
<comment type="caution">
    <text evidence="1">The sequence shown here is derived from an EMBL/GenBank/DDBJ whole genome shotgun (WGS) entry which is preliminary data.</text>
</comment>
<name>A0A2K1QUB5_9PEZI</name>
<dbReference type="PANTHER" id="PTHR38688">
    <property type="entry name" value="PYR_REDOX_2 DOMAIN-CONTAINING PROTEIN"/>
    <property type="match status" value="1"/>
</dbReference>
<proteinExistence type="predicted"/>
<dbReference type="PRINTS" id="PR00368">
    <property type="entry name" value="FADPNR"/>
</dbReference>
<sequence length="395" mass="43132">MSVHRSKYAAVVVGAGPAGICAVGNLLERKVNPILWVDDEFNGGRVNRNYREVPSNTKTKLFIDFAEALTPFKQVIEKTPSPNAIDRLRDLNQDKGTQLGNAADMLVMLTRGLMHTPGVEVRKGRVNSASVDSHKGWTVQVSLSGHDSPAPSQSTTVIADRVVLCTGSSPSEGPLPVDIPGMSSIHLDTALSPSLISDLIPKDKPTTVSVIGASHSAVLVLMNLSQLALNTHPNLKIKWFTRHALRYAEYMDGWILRDNTGLKGDAATWAKNNLEPEKLPSSPIAKCITPIAYAKDEEIEAYKKHLPGSDYYVQAIGYSRDPIPQLKRGVGTLDDVKYDHSTGAFADGKGEKVPGLYGAGIAWPERVTDPYGNVEYAVGFFKFMKYMKRVSCDWN</sequence>
<gene>
    <name evidence="1" type="ORF">CAC42_5195</name>
</gene>
<dbReference type="STRING" id="2082308.A0A2K1QUB5"/>
<reference evidence="1 2" key="1">
    <citation type="submission" date="2017-06" db="EMBL/GenBank/DDBJ databases">
        <title>Draft genome sequence of a variant of Elsinoe murrayae.</title>
        <authorList>
            <person name="Cheng Q."/>
        </authorList>
    </citation>
    <scope>NUCLEOTIDE SEQUENCE [LARGE SCALE GENOMIC DNA]</scope>
    <source>
        <strain evidence="1 2">CQ-2017a</strain>
    </source>
</reference>
<dbReference type="SUPFAM" id="SSF51905">
    <property type="entry name" value="FAD/NAD(P)-binding domain"/>
    <property type="match status" value="1"/>
</dbReference>
<protein>
    <submittedName>
        <fullName evidence="1">Uncharacterized protein</fullName>
    </submittedName>
</protein>
<evidence type="ECO:0000313" key="2">
    <source>
        <dbReference type="Proteomes" id="UP000243797"/>
    </source>
</evidence>
<dbReference type="OrthoDB" id="432536at2759"/>
<dbReference type="InParanoid" id="A0A2K1QUB5"/>
<dbReference type="Gene3D" id="3.50.50.60">
    <property type="entry name" value="FAD/NAD(P)-binding domain"/>
    <property type="match status" value="1"/>
</dbReference>
<dbReference type="InterPro" id="IPR036188">
    <property type="entry name" value="FAD/NAD-bd_sf"/>
</dbReference>
<dbReference type="EMBL" id="NKHZ01000039">
    <property type="protein sequence ID" value="PNS18656.1"/>
    <property type="molecule type" value="Genomic_DNA"/>
</dbReference>
<organism evidence="1 2">
    <name type="scientific">Sphaceloma murrayae</name>
    <dbReference type="NCBI Taxonomy" id="2082308"/>
    <lineage>
        <taxon>Eukaryota</taxon>
        <taxon>Fungi</taxon>
        <taxon>Dikarya</taxon>
        <taxon>Ascomycota</taxon>
        <taxon>Pezizomycotina</taxon>
        <taxon>Dothideomycetes</taxon>
        <taxon>Dothideomycetidae</taxon>
        <taxon>Myriangiales</taxon>
        <taxon>Elsinoaceae</taxon>
        <taxon>Sphaceloma</taxon>
    </lineage>
</organism>
<dbReference type="Proteomes" id="UP000243797">
    <property type="component" value="Unassembled WGS sequence"/>
</dbReference>
<dbReference type="AlphaFoldDB" id="A0A2K1QUB5"/>
<dbReference type="PANTHER" id="PTHR38688:SF1">
    <property type="entry name" value="FAD_NAD(P)-BINDING DOMAIN-CONTAINING PROTEIN"/>
    <property type="match status" value="1"/>
</dbReference>
<accession>A0A2K1QUB5</accession>
<keyword evidence="2" id="KW-1185">Reference proteome</keyword>